<name>W7K159_PLAFA</name>
<sequence length="196" mass="22937">MTDLPKVDHKIKDEIQSEHILESTNISDDNINKENSLEIPLNYDHTQENILKNKNNMEDQNNLLEQNIMTDQLQNHKECEEFKPHDNKEKNNIINDDTKNLISDDTKNIISDDTKNIINDDTKNISNDDIKNISNDNNKPYNEDHNIVTINDEKANYILNHFNSRNIEYDKLKEEIPNELLNIKYDSSKKSTISTN</sequence>
<evidence type="ECO:0000256" key="1">
    <source>
        <dbReference type="SAM" id="Coils"/>
    </source>
</evidence>
<keyword evidence="1" id="KW-0175">Coiled coil</keyword>
<feature type="coiled-coil region" evidence="1">
    <location>
        <begin position="47"/>
        <end position="74"/>
    </location>
</feature>
<dbReference type="AlphaFoldDB" id="W7K159"/>
<dbReference type="Proteomes" id="UP000030697">
    <property type="component" value="Unassembled WGS sequence"/>
</dbReference>
<protein>
    <submittedName>
        <fullName evidence="2">Uncharacterized protein</fullName>
    </submittedName>
</protein>
<proteinExistence type="predicted"/>
<accession>W7K159</accession>
<dbReference type="EMBL" id="KE124486">
    <property type="protein sequence ID" value="EWC77636.1"/>
    <property type="molecule type" value="Genomic_DNA"/>
</dbReference>
<evidence type="ECO:0000313" key="2">
    <source>
        <dbReference type="EMBL" id="EWC77636.1"/>
    </source>
</evidence>
<organism evidence="2 3">
    <name type="scientific">Plasmodium falciparum UGT5.1</name>
    <dbReference type="NCBI Taxonomy" id="1237627"/>
    <lineage>
        <taxon>Eukaryota</taxon>
        <taxon>Sar</taxon>
        <taxon>Alveolata</taxon>
        <taxon>Apicomplexa</taxon>
        <taxon>Aconoidasida</taxon>
        <taxon>Haemosporida</taxon>
        <taxon>Plasmodiidae</taxon>
        <taxon>Plasmodium</taxon>
        <taxon>Plasmodium (Laverania)</taxon>
    </lineage>
</organism>
<gene>
    <name evidence="2" type="ORF">C923_01713</name>
</gene>
<evidence type="ECO:0000313" key="3">
    <source>
        <dbReference type="Proteomes" id="UP000030697"/>
    </source>
</evidence>
<reference evidence="2 3" key="1">
    <citation type="submission" date="2013-02" db="EMBL/GenBank/DDBJ databases">
        <title>The Genome Sequence of Plasmodium falciparum UGT5.1.</title>
        <authorList>
            <consortium name="The Broad Institute Genome Sequencing Platform"/>
            <consortium name="The Broad Institute Genome Sequencing Center for Infectious Disease"/>
            <person name="Neafsey D."/>
            <person name="Cheeseman I."/>
            <person name="Volkman S."/>
            <person name="Adams J."/>
            <person name="Walker B."/>
            <person name="Young S.K."/>
            <person name="Zeng Q."/>
            <person name="Gargeya S."/>
            <person name="Fitzgerald M."/>
            <person name="Haas B."/>
            <person name="Abouelleil A."/>
            <person name="Alvarado L."/>
            <person name="Arachchi H.M."/>
            <person name="Berlin A.M."/>
            <person name="Chapman S.B."/>
            <person name="Dewar J."/>
            <person name="Goldberg J."/>
            <person name="Griggs A."/>
            <person name="Gujja S."/>
            <person name="Hansen M."/>
            <person name="Howarth C."/>
            <person name="Imamovic A."/>
            <person name="Larimer J."/>
            <person name="McCowan C."/>
            <person name="Murphy C."/>
            <person name="Neiman D."/>
            <person name="Pearson M."/>
            <person name="Priest M."/>
            <person name="Roberts A."/>
            <person name="Saif S."/>
            <person name="Shea T."/>
            <person name="Sisk P."/>
            <person name="Sykes S."/>
            <person name="Wortman J."/>
            <person name="Nusbaum C."/>
            <person name="Birren B."/>
        </authorList>
    </citation>
    <scope>NUCLEOTIDE SEQUENCE [LARGE SCALE GENOMIC DNA]</scope>
    <source>
        <strain evidence="2 3">UGT5.1</strain>
    </source>
</reference>